<comment type="caution">
    <text evidence="3">The sequence shown here is derived from an EMBL/GenBank/DDBJ whole genome shotgun (WGS) entry which is preliminary data.</text>
</comment>
<evidence type="ECO:0000259" key="2">
    <source>
        <dbReference type="Pfam" id="PF05170"/>
    </source>
</evidence>
<keyword evidence="1" id="KW-0812">Transmembrane</keyword>
<proteinExistence type="predicted"/>
<keyword evidence="4" id="KW-1185">Reference proteome</keyword>
<evidence type="ECO:0000313" key="3">
    <source>
        <dbReference type="EMBL" id="TCO77054.1"/>
    </source>
</evidence>
<accession>A0A4R2KTB1</accession>
<keyword evidence="1" id="KW-1133">Transmembrane helix</keyword>
<sequence length="634" mass="66788">MVLHIPFQVPYMGRILLYIIAIPVLLVVLAALLIPLLVNEEKLISIAASQLQDKTGAELTVSGPVSLSLFPRLGLEMADVRIDAPDSRASLQAGELGTGLAVMPLLRGSVEIDSVNLRDLTITTVAQAGAAAAGMSTADLSDAELDALYAKRRSARETGKSGAGAGAALALPLALNVARLSIENARLLTVDEDGSTLSTVILENLSASDLNTAGRPVPMTALVRLPGADSGEDLVMDINGEFRPNLEAGSVSVTRLDIDTTGLTQRPLNAHIEGSVDINAQVADLTLAFTVDQMLGNGSLRYAAFESPQIDAELSVNEFNPALLALAGPDAAAQAEPSAEAGPITLPYDALRSIDTAARLSLDRVVIDQHVLSNVTASLRAKDGKLTLKPVKGKLHDGDIDFSAELNARYNPATLRTQGSVENLDIASAVRALRTPVAASGRAGLDWEISATGDSTDALVASLTGPIRLRTDSVTVAGVNAQRQFCQAVALVNQESLTATFQPDTVFSELEADINLADGQARLDPLSASLPALGLTGNGTLDLTAKDFSASIRATIRDTVGLDPACRVNERLADLRWPVECEGNLADEPGSWCRVDTREILKDLAEGEVRRTVEKEAGKLLQKMLGGDSKRDKQ</sequence>
<evidence type="ECO:0000313" key="4">
    <source>
        <dbReference type="Proteomes" id="UP000294980"/>
    </source>
</evidence>
<evidence type="ECO:0000256" key="1">
    <source>
        <dbReference type="SAM" id="Phobius"/>
    </source>
</evidence>
<feature type="domain" description="AsmA" evidence="2">
    <location>
        <begin position="11"/>
        <end position="124"/>
    </location>
</feature>
<name>A0A4R2KTB1_9GAMM</name>
<dbReference type="PANTHER" id="PTHR30441:SF4">
    <property type="entry name" value="PROTEIN ASMA"/>
    <property type="match status" value="1"/>
</dbReference>
<dbReference type="GO" id="GO:0090313">
    <property type="term" value="P:regulation of protein targeting to membrane"/>
    <property type="evidence" value="ECO:0007669"/>
    <property type="project" value="TreeGrafter"/>
</dbReference>
<feature type="transmembrane region" description="Helical" evidence="1">
    <location>
        <begin position="15"/>
        <end position="38"/>
    </location>
</feature>
<dbReference type="AlphaFoldDB" id="A0A4R2KTB1"/>
<dbReference type="Proteomes" id="UP000294980">
    <property type="component" value="Unassembled WGS sequence"/>
</dbReference>
<dbReference type="GO" id="GO:0005886">
    <property type="term" value="C:plasma membrane"/>
    <property type="evidence" value="ECO:0007669"/>
    <property type="project" value="TreeGrafter"/>
</dbReference>
<dbReference type="InterPro" id="IPR007844">
    <property type="entry name" value="AsmA"/>
</dbReference>
<dbReference type="PANTHER" id="PTHR30441">
    <property type="entry name" value="DUF748 DOMAIN-CONTAINING PROTEIN"/>
    <property type="match status" value="1"/>
</dbReference>
<reference evidence="3 4" key="1">
    <citation type="submission" date="2019-03" db="EMBL/GenBank/DDBJ databases">
        <title>Genomic Encyclopedia of Type Strains, Phase IV (KMG-IV): sequencing the most valuable type-strain genomes for metagenomic binning, comparative biology and taxonomic classification.</title>
        <authorList>
            <person name="Goeker M."/>
        </authorList>
    </citation>
    <scope>NUCLEOTIDE SEQUENCE [LARGE SCALE GENOMIC DNA]</scope>
    <source>
        <strain evidence="3 4">DSM 23344</strain>
    </source>
</reference>
<dbReference type="EMBL" id="SLWX01000003">
    <property type="protein sequence ID" value="TCO77054.1"/>
    <property type="molecule type" value="Genomic_DNA"/>
</dbReference>
<protein>
    <submittedName>
        <fullName evidence="3">Uncharacterized protein involved in outer membrane biogenesis</fullName>
    </submittedName>
</protein>
<dbReference type="InterPro" id="IPR052894">
    <property type="entry name" value="AsmA-related"/>
</dbReference>
<feature type="domain" description="AsmA" evidence="2">
    <location>
        <begin position="349"/>
        <end position="524"/>
    </location>
</feature>
<dbReference type="Pfam" id="PF05170">
    <property type="entry name" value="AsmA"/>
    <property type="match status" value="2"/>
</dbReference>
<keyword evidence="1" id="KW-0472">Membrane</keyword>
<organism evidence="3 4">
    <name type="scientific">Chromatocurvus halotolerans</name>
    <dbReference type="NCBI Taxonomy" id="1132028"/>
    <lineage>
        <taxon>Bacteria</taxon>
        <taxon>Pseudomonadati</taxon>
        <taxon>Pseudomonadota</taxon>
        <taxon>Gammaproteobacteria</taxon>
        <taxon>Cellvibrionales</taxon>
        <taxon>Halieaceae</taxon>
        <taxon>Chromatocurvus</taxon>
    </lineage>
</organism>
<gene>
    <name evidence="3" type="ORF">EV688_10368</name>
</gene>